<dbReference type="InterPro" id="IPR009014">
    <property type="entry name" value="Transketo_C/PFOR_II"/>
</dbReference>
<evidence type="ECO:0000313" key="8">
    <source>
        <dbReference type="EMBL" id="MFC7384780.1"/>
    </source>
</evidence>
<dbReference type="Pfam" id="PF09363">
    <property type="entry name" value="XFP_C"/>
    <property type="match status" value="1"/>
</dbReference>
<dbReference type="NCBIfam" id="NF003619">
    <property type="entry name" value="PRK05261.1-4"/>
    <property type="match status" value="1"/>
</dbReference>
<dbReference type="CDD" id="cd02011">
    <property type="entry name" value="TPP_PK"/>
    <property type="match status" value="1"/>
</dbReference>
<dbReference type="SUPFAM" id="SSF52518">
    <property type="entry name" value="Thiamin diphosphate-binding fold (THDP-binding)"/>
    <property type="match status" value="2"/>
</dbReference>
<accession>A0ABW2P9S4</accession>
<reference evidence="9" key="1">
    <citation type="journal article" date="2019" name="Int. J. Syst. Evol. Microbiol.">
        <title>The Global Catalogue of Microorganisms (GCM) 10K type strain sequencing project: providing services to taxonomists for standard genome sequencing and annotation.</title>
        <authorList>
            <consortium name="The Broad Institute Genomics Platform"/>
            <consortium name="The Broad Institute Genome Sequencing Center for Infectious Disease"/>
            <person name="Wu L."/>
            <person name="Ma J."/>
        </authorList>
    </citation>
    <scope>NUCLEOTIDE SEQUENCE [LARGE SCALE GENOMIC DNA]</scope>
    <source>
        <strain evidence="9">CECT 7649</strain>
    </source>
</reference>
<dbReference type="PIRSF" id="PIRSF017245">
    <property type="entry name" value="Phosphoketolase"/>
    <property type="match status" value="1"/>
</dbReference>
<dbReference type="Proteomes" id="UP001596496">
    <property type="component" value="Unassembled WGS sequence"/>
</dbReference>
<evidence type="ECO:0000256" key="5">
    <source>
        <dbReference type="HAMAP-Rule" id="MF_01403"/>
    </source>
</evidence>
<dbReference type="InterPro" id="IPR018969">
    <property type="entry name" value="Xul5P/Fru6P_PKetolase_C"/>
</dbReference>
<dbReference type="InterPro" id="IPR023962">
    <property type="entry name" value="Phosphoketolase"/>
</dbReference>
<evidence type="ECO:0000256" key="3">
    <source>
        <dbReference type="ARBA" id="ARBA00023052"/>
    </source>
</evidence>
<dbReference type="HAMAP" id="MF_01403">
    <property type="entry name" value="Phosphoketolase"/>
    <property type="match status" value="1"/>
</dbReference>
<dbReference type="NCBIfam" id="NF003621">
    <property type="entry name" value="PRK05261.1-6"/>
    <property type="match status" value="1"/>
</dbReference>
<dbReference type="Gene3D" id="3.40.50.920">
    <property type="match status" value="1"/>
</dbReference>
<dbReference type="EMBL" id="JBHTCG010000014">
    <property type="protein sequence ID" value="MFC7384780.1"/>
    <property type="molecule type" value="Genomic_DNA"/>
</dbReference>
<feature type="domain" description="Xylulose 5-phosphate/Fructose 6-phosphate phosphoketolase N-terminal" evidence="7">
    <location>
        <begin position="2"/>
        <end position="353"/>
    </location>
</feature>
<evidence type="ECO:0000256" key="1">
    <source>
        <dbReference type="ARBA" id="ARBA00001964"/>
    </source>
</evidence>
<dbReference type="PANTHER" id="PTHR31273">
    <property type="entry name" value="PHOSPHOKETOLASE-RELATED"/>
    <property type="match status" value="1"/>
</dbReference>
<evidence type="ECO:0000256" key="4">
    <source>
        <dbReference type="ARBA" id="ARBA00023239"/>
    </source>
</evidence>
<comment type="caution">
    <text evidence="8">The sequence shown here is derived from an EMBL/GenBank/DDBJ whole genome shotgun (WGS) entry which is preliminary data.</text>
</comment>
<dbReference type="InterPro" id="IPR019790">
    <property type="entry name" value="Xul5P/Fru6P_PKetolase_CS"/>
</dbReference>
<comment type="similarity">
    <text evidence="2 5">Belongs to the XFP family.</text>
</comment>
<keyword evidence="3 5" id="KW-0786">Thiamine pyrophosphate</keyword>
<evidence type="ECO:0000259" key="7">
    <source>
        <dbReference type="Pfam" id="PF09364"/>
    </source>
</evidence>
<comment type="cofactor">
    <cofactor evidence="1 5">
        <name>thiamine diphosphate</name>
        <dbReference type="ChEBI" id="CHEBI:58937"/>
    </cofactor>
</comment>
<dbReference type="Pfam" id="PF09364">
    <property type="entry name" value="XFP_N"/>
    <property type="match status" value="1"/>
</dbReference>
<sequence>MNELERVDAFWRAANYLSVGQIYLLDNPLLGEPLLPEHVKPRLLGHWGTTPGLNFVFAHLNRVITGRDQDMIYIAGPGHGGPAAVAHAWLEGSYSQVYPEVSQDQDGMRRLFRQFSFPGGIPSHVAPETPGSIHEGGELGYSLAHAYGAAFDNPGLVVACVVGDGEAETGPLAASWHSNKFVNPARDGAVLPILHLNGYKIANPTVLSRIPEPELVKLMEGYGYRPHIVAGDDPAVMHRLMAETLDTVFDQIAEVKAGGGGRWPMIILRTPKGWTGPKQVDGLPVEGTWRAHQVPLSAVRDDPGKLAALEEWMRSYHPEELFDERGRPVAEVLATVPEGPRRMSANPHANGGELLQPLRLPDFRDYAVEVKAPATAASEPTRVLGALVRDIIAANPANFRLLGPDEVASNRLGAAFEVTGRVWEAERLPTDEHLSPEGRVMEVLSEHLCQGWLEGYLLTGRHGLFTSYEAFIHIIDAMFNQHAKWLEACRKIPWRRPVASLNYLLSSHVWRQDHNGFSHQDPGFLDVVVNKKATVVRVYLPPDANTLLSVADHCLRSRDYVNVVVAGKQPVLDLMPMEEAILHCTRGLGILPWASTDQGAEPDVVLACAGDVPTLETLAAADLLRRHLPDLRVRVVNVVDLMRLQPDTEHPHGLTDTAYDALFTADRPVIFNFHGYPWLIHRLTYRRHGHHHLHVRGYKEEGTTTTPFDMAMMNDIDRYHLVMDVIDRVPGLSERCGHLRQEMADARTRARAHTREYGEDLPEVRDWSWQH</sequence>
<keyword evidence="4 5" id="KW-0456">Lyase</keyword>
<feature type="domain" description="Xylulose 5-phosphate/Fructose 6-phosphate phosphoketolase C-terminal" evidence="6">
    <location>
        <begin position="568"/>
        <end position="769"/>
    </location>
</feature>
<dbReference type="InterPro" id="IPR005593">
    <property type="entry name" value="Xul5P/Fru6P_PKetolase"/>
</dbReference>
<gene>
    <name evidence="8" type="ORF">ACFQSB_21385</name>
</gene>
<dbReference type="RefSeq" id="WP_380828622.1">
    <property type="nucleotide sequence ID" value="NZ_JBHTCG010000014.1"/>
</dbReference>
<dbReference type="PROSITE" id="PS60003">
    <property type="entry name" value="PHOSPHOKETOLASE_2"/>
    <property type="match status" value="1"/>
</dbReference>
<dbReference type="PANTHER" id="PTHR31273:SF0">
    <property type="entry name" value="PHOSPHOKETOLASE-RELATED"/>
    <property type="match status" value="1"/>
</dbReference>
<dbReference type="InterPro" id="IPR029061">
    <property type="entry name" value="THDP-binding"/>
</dbReference>
<dbReference type="Gene3D" id="3.40.50.970">
    <property type="match status" value="2"/>
</dbReference>
<evidence type="ECO:0000256" key="2">
    <source>
        <dbReference type="ARBA" id="ARBA00005623"/>
    </source>
</evidence>
<dbReference type="PROSITE" id="PS60002">
    <property type="entry name" value="PHOSPHOKETOLASE_1"/>
    <property type="match status" value="1"/>
</dbReference>
<dbReference type="NCBIfam" id="NF003617">
    <property type="entry name" value="PRK05261.1-2"/>
    <property type="match status" value="1"/>
</dbReference>
<dbReference type="InterPro" id="IPR018970">
    <property type="entry name" value="Xul5P/Fru6P_PKetolase_N"/>
</dbReference>
<dbReference type="Pfam" id="PF03894">
    <property type="entry name" value="XFP"/>
    <property type="match status" value="1"/>
</dbReference>
<keyword evidence="9" id="KW-1185">Reference proteome</keyword>
<dbReference type="EC" id="4.1.2.-" evidence="5"/>
<evidence type="ECO:0000313" key="9">
    <source>
        <dbReference type="Proteomes" id="UP001596496"/>
    </source>
</evidence>
<name>A0ABW2P9S4_9ACTN</name>
<dbReference type="InterPro" id="IPR019789">
    <property type="entry name" value="Xul5P/Fru6P_PKetolase_ThDP_BS"/>
</dbReference>
<protein>
    <recommendedName>
        <fullName evidence="5">Probable phosphoketolase</fullName>
        <ecNumber evidence="5">4.1.2.-</ecNumber>
    </recommendedName>
</protein>
<organism evidence="8 9">
    <name type="scientific">Sphaerisporangium rhizosphaerae</name>
    <dbReference type="NCBI Taxonomy" id="2269375"/>
    <lineage>
        <taxon>Bacteria</taxon>
        <taxon>Bacillati</taxon>
        <taxon>Actinomycetota</taxon>
        <taxon>Actinomycetes</taxon>
        <taxon>Streptosporangiales</taxon>
        <taxon>Streptosporangiaceae</taxon>
        <taxon>Sphaerisporangium</taxon>
    </lineage>
</organism>
<proteinExistence type="inferred from homology"/>
<evidence type="ECO:0000259" key="6">
    <source>
        <dbReference type="Pfam" id="PF09363"/>
    </source>
</evidence>